<feature type="region of interest" description="Disordered" evidence="7">
    <location>
        <begin position="71"/>
        <end position="96"/>
    </location>
</feature>
<feature type="domain" description="Ubiquitin-like" evidence="8">
    <location>
        <begin position="1"/>
        <end position="69"/>
    </location>
</feature>
<reference evidence="9" key="1">
    <citation type="submission" date="2022-07" db="EMBL/GenBank/DDBJ databases">
        <title>Phylogenomic reconstructions and comparative analyses of Kickxellomycotina fungi.</title>
        <authorList>
            <person name="Reynolds N.K."/>
            <person name="Stajich J.E."/>
            <person name="Barry K."/>
            <person name="Grigoriev I.V."/>
            <person name="Crous P."/>
            <person name="Smith M.E."/>
        </authorList>
    </citation>
    <scope>NUCLEOTIDE SEQUENCE</scope>
    <source>
        <strain evidence="9">NRRL 1565</strain>
    </source>
</reference>
<comment type="caution">
    <text evidence="9">The sequence shown here is derived from an EMBL/GenBank/DDBJ whole genome shotgun (WGS) entry which is preliminary data.</text>
</comment>
<feature type="region of interest" description="Disordered" evidence="7">
    <location>
        <begin position="338"/>
        <end position="367"/>
    </location>
</feature>
<dbReference type="PROSITE" id="PS50053">
    <property type="entry name" value="UBIQUITIN_2"/>
    <property type="match status" value="1"/>
</dbReference>
<proteinExistence type="inferred from homology"/>
<comment type="function">
    <text evidence="1">Probable aspartic protease. May be involved in the regulation of exocytosis. Acts as a linker between the 19S proteasome and polyubiquitinated proteins via UBA domain interactions with ubiquitin for their subsequent degradation. Required for S-phase checkpoint control.</text>
</comment>
<dbReference type="OrthoDB" id="1047367at2759"/>
<dbReference type="SUPFAM" id="SSF101238">
    <property type="entry name" value="XPC-binding domain"/>
    <property type="match status" value="1"/>
</dbReference>
<dbReference type="InterPro" id="IPR019103">
    <property type="entry name" value="Peptidase_aspartic_DDI1-type"/>
</dbReference>
<dbReference type="PROSITE" id="PS00141">
    <property type="entry name" value="ASP_PROTEASE"/>
    <property type="match status" value="1"/>
</dbReference>
<evidence type="ECO:0000256" key="5">
    <source>
        <dbReference type="ARBA" id="ARBA00022750"/>
    </source>
</evidence>
<gene>
    <name evidence="9" type="primary">DDI1_2</name>
    <name evidence="9" type="ORF">H4R20_005364</name>
</gene>
<keyword evidence="5" id="KW-0064">Aspartyl protease</keyword>
<dbReference type="GO" id="GO:0003684">
    <property type="term" value="F:damaged DNA binding"/>
    <property type="evidence" value="ECO:0007669"/>
    <property type="project" value="InterPro"/>
</dbReference>
<organism evidence="9 10">
    <name type="scientific">Coemansia guatemalensis</name>
    <dbReference type="NCBI Taxonomy" id="2761395"/>
    <lineage>
        <taxon>Eukaryota</taxon>
        <taxon>Fungi</taxon>
        <taxon>Fungi incertae sedis</taxon>
        <taxon>Zoopagomycota</taxon>
        <taxon>Kickxellomycotina</taxon>
        <taxon>Kickxellomycetes</taxon>
        <taxon>Kickxellales</taxon>
        <taxon>Kickxellaceae</taxon>
        <taxon>Coemansia</taxon>
    </lineage>
</organism>
<sequence>MRLNIIHNGGSFSIEVDESMELGDLCALLELECSIPVANQQLLYNGMPLSGAKESLNALGLATNSALHIHDKTQQQQSPPPVPQRPADNRHGQASSGNDALLEAHRQQVLNNPHLMRELSQTHPEVAEAARNDPAEFGRLLVQLREQQQEAAHRQQIEMERLNADPFNIEAQQKIEEMIRQENIMRNMEAALEHNPESFASVTMLYIDVVVNGTPIKAMVDSGAQSTVMSYSCAERCGIMRLVDKRFAGEARGVGKAKILGRVHNAQMKVGLQVLMCSFAVMEGAHIELLFGLDMLKRHQMCIDLKQNALVIGEENIQFLPEHMIPKEEHEQLVPPMAAVPSGTPSSSARSETSAQQGGMTTTTTTT</sequence>
<dbReference type="InterPro" id="IPR021109">
    <property type="entry name" value="Peptidase_aspartic_dom_sf"/>
</dbReference>
<name>A0A9W8HQG7_9FUNG</name>
<dbReference type="EMBL" id="JANBUO010001761">
    <property type="protein sequence ID" value="KAJ2796935.1"/>
    <property type="molecule type" value="Genomic_DNA"/>
</dbReference>
<dbReference type="InterPro" id="IPR001969">
    <property type="entry name" value="Aspartic_peptidase_AS"/>
</dbReference>
<keyword evidence="6" id="KW-0378">Hydrolase</keyword>
<accession>A0A9W8HQG7</accession>
<dbReference type="GO" id="GO:0043161">
    <property type="term" value="P:proteasome-mediated ubiquitin-dependent protein catabolic process"/>
    <property type="evidence" value="ECO:0007669"/>
    <property type="project" value="InterPro"/>
</dbReference>
<evidence type="ECO:0000313" key="9">
    <source>
        <dbReference type="EMBL" id="KAJ2796935.1"/>
    </source>
</evidence>
<dbReference type="SUPFAM" id="SSF50630">
    <property type="entry name" value="Acid proteases"/>
    <property type="match status" value="1"/>
</dbReference>
<evidence type="ECO:0000256" key="2">
    <source>
        <dbReference type="ARBA" id="ARBA00009136"/>
    </source>
</evidence>
<dbReference type="PANTHER" id="PTHR12917">
    <property type="entry name" value="ASPARTYL PROTEASE DDI-RELATED"/>
    <property type="match status" value="1"/>
</dbReference>
<dbReference type="Gene3D" id="3.10.20.90">
    <property type="entry name" value="Phosphatidylinositol 3-kinase Catalytic Subunit, Chain A, domain 1"/>
    <property type="match status" value="1"/>
</dbReference>
<dbReference type="AlphaFoldDB" id="A0A9W8HQG7"/>
<dbReference type="PANTHER" id="PTHR12917:SF1">
    <property type="entry name" value="AT13091P"/>
    <property type="match status" value="1"/>
</dbReference>
<keyword evidence="4" id="KW-0645">Protease</keyword>
<dbReference type="GO" id="GO:0004190">
    <property type="term" value="F:aspartic-type endopeptidase activity"/>
    <property type="evidence" value="ECO:0007669"/>
    <property type="project" value="UniProtKB-KW"/>
</dbReference>
<comment type="subunit">
    <text evidence="3">Binds ubiquitin and polyubiquitinated proteins.</text>
</comment>
<evidence type="ECO:0000256" key="4">
    <source>
        <dbReference type="ARBA" id="ARBA00022670"/>
    </source>
</evidence>
<dbReference type="InterPro" id="IPR029071">
    <property type="entry name" value="Ubiquitin-like_domsf"/>
</dbReference>
<dbReference type="CDD" id="cd01796">
    <property type="entry name" value="Ubl_Ddi1_like"/>
    <property type="match status" value="1"/>
</dbReference>
<dbReference type="Pfam" id="PF09668">
    <property type="entry name" value="Asp_protease"/>
    <property type="match status" value="1"/>
</dbReference>
<dbReference type="InterPro" id="IPR036353">
    <property type="entry name" value="XPC-bd_sf"/>
</dbReference>
<evidence type="ECO:0000313" key="10">
    <source>
        <dbReference type="Proteomes" id="UP001140094"/>
    </source>
</evidence>
<comment type="similarity">
    <text evidence="2">Belongs to the DDI1 family.</text>
</comment>
<dbReference type="CDD" id="cd05479">
    <property type="entry name" value="RP_DDI"/>
    <property type="match status" value="1"/>
</dbReference>
<dbReference type="Gene3D" id="2.40.70.10">
    <property type="entry name" value="Acid Proteases"/>
    <property type="match status" value="1"/>
</dbReference>
<protein>
    <submittedName>
        <fullName evidence="9">DNA damage-inducible protein 1</fullName>
    </submittedName>
</protein>
<dbReference type="InterPro" id="IPR033882">
    <property type="entry name" value="DDI1_N"/>
</dbReference>
<evidence type="ECO:0000256" key="1">
    <source>
        <dbReference type="ARBA" id="ARBA00003231"/>
    </source>
</evidence>
<dbReference type="GO" id="GO:0006289">
    <property type="term" value="P:nucleotide-excision repair"/>
    <property type="evidence" value="ECO:0007669"/>
    <property type="project" value="InterPro"/>
</dbReference>
<keyword evidence="10" id="KW-1185">Reference proteome</keyword>
<feature type="non-terminal residue" evidence="9">
    <location>
        <position position="1"/>
    </location>
</feature>
<evidence type="ECO:0000259" key="8">
    <source>
        <dbReference type="PROSITE" id="PS50053"/>
    </source>
</evidence>
<dbReference type="InterPro" id="IPR000626">
    <property type="entry name" value="Ubiquitin-like_dom"/>
</dbReference>
<dbReference type="SUPFAM" id="SSF54236">
    <property type="entry name" value="Ubiquitin-like"/>
    <property type="match status" value="1"/>
</dbReference>
<evidence type="ECO:0000256" key="3">
    <source>
        <dbReference type="ARBA" id="ARBA00011128"/>
    </source>
</evidence>
<evidence type="ECO:0000256" key="6">
    <source>
        <dbReference type="ARBA" id="ARBA00022801"/>
    </source>
</evidence>
<evidence type="ECO:0000256" key="7">
    <source>
        <dbReference type="SAM" id="MobiDB-lite"/>
    </source>
</evidence>
<dbReference type="Proteomes" id="UP001140094">
    <property type="component" value="Unassembled WGS sequence"/>
</dbReference>
<feature type="compositionally biased region" description="Polar residues" evidence="7">
    <location>
        <begin position="343"/>
        <end position="360"/>
    </location>
</feature>